<gene>
    <name evidence="1" type="ORF">OCTVUL_1B012751</name>
</gene>
<name>A0AA36F417_OCTVU</name>
<evidence type="ECO:0000313" key="2">
    <source>
        <dbReference type="Proteomes" id="UP001162480"/>
    </source>
</evidence>
<dbReference type="EMBL" id="OX597817">
    <property type="protein sequence ID" value="CAI9721748.1"/>
    <property type="molecule type" value="Genomic_DNA"/>
</dbReference>
<keyword evidence="2" id="KW-1185">Reference proteome</keyword>
<evidence type="ECO:0000313" key="1">
    <source>
        <dbReference type="EMBL" id="CAI9721748.1"/>
    </source>
</evidence>
<sequence>MRWRIELTQYKFDIIYRQDKFNVASDALSHTYCAATTDNELYRVHAALRHPGITRLFHYIKVKSLPFSVEDVKRDSCFLIISKSYKQFARITIAEFDSVRKQLV</sequence>
<dbReference type="Proteomes" id="UP001162480">
    <property type="component" value="Chromosome 4"/>
</dbReference>
<accession>A0AA36F417</accession>
<organism evidence="1 2">
    <name type="scientific">Octopus vulgaris</name>
    <name type="common">Common octopus</name>
    <dbReference type="NCBI Taxonomy" id="6645"/>
    <lineage>
        <taxon>Eukaryota</taxon>
        <taxon>Metazoa</taxon>
        <taxon>Spiralia</taxon>
        <taxon>Lophotrochozoa</taxon>
        <taxon>Mollusca</taxon>
        <taxon>Cephalopoda</taxon>
        <taxon>Coleoidea</taxon>
        <taxon>Octopodiformes</taxon>
        <taxon>Octopoda</taxon>
        <taxon>Incirrata</taxon>
        <taxon>Octopodidae</taxon>
        <taxon>Octopus</taxon>
    </lineage>
</organism>
<proteinExistence type="predicted"/>
<dbReference type="AlphaFoldDB" id="A0AA36F417"/>
<reference evidence="1" key="1">
    <citation type="submission" date="2023-08" db="EMBL/GenBank/DDBJ databases">
        <authorList>
            <person name="Alioto T."/>
            <person name="Alioto T."/>
            <person name="Gomez Garrido J."/>
        </authorList>
    </citation>
    <scope>NUCLEOTIDE SEQUENCE</scope>
</reference>
<protein>
    <submittedName>
        <fullName evidence="1">Uncharacterized protein</fullName>
    </submittedName>
</protein>